<feature type="transmembrane region" description="Helical" evidence="1">
    <location>
        <begin position="107"/>
        <end position="127"/>
    </location>
</feature>
<gene>
    <name evidence="2" type="ORF">COT92_00190</name>
</gene>
<reference evidence="3" key="1">
    <citation type="submission" date="2017-09" db="EMBL/GenBank/DDBJ databases">
        <title>Depth-based differentiation of microbial function through sediment-hosted aquifers and enrichment of novel symbionts in the deep terrestrial subsurface.</title>
        <authorList>
            <person name="Probst A.J."/>
            <person name="Ladd B."/>
            <person name="Jarett J.K."/>
            <person name="Geller-Mcgrath D.E."/>
            <person name="Sieber C.M.K."/>
            <person name="Emerson J.B."/>
            <person name="Anantharaman K."/>
            <person name="Thomas B.C."/>
            <person name="Malmstrom R."/>
            <person name="Stieglmeier M."/>
            <person name="Klingl A."/>
            <person name="Woyke T."/>
            <person name="Ryan C.M."/>
            <person name="Banfield J.F."/>
        </authorList>
    </citation>
    <scope>NUCLEOTIDE SEQUENCE [LARGE SCALE GENOMIC DNA]</scope>
</reference>
<keyword evidence="1" id="KW-1133">Transmembrane helix</keyword>
<feature type="transmembrane region" description="Helical" evidence="1">
    <location>
        <begin position="37"/>
        <end position="58"/>
    </location>
</feature>
<feature type="transmembrane region" description="Helical" evidence="1">
    <location>
        <begin position="133"/>
        <end position="153"/>
    </location>
</feature>
<dbReference type="EMBL" id="PFAK01000003">
    <property type="protein sequence ID" value="PIR96598.1"/>
    <property type="molecule type" value="Genomic_DNA"/>
</dbReference>
<evidence type="ECO:0000313" key="3">
    <source>
        <dbReference type="Proteomes" id="UP000230922"/>
    </source>
</evidence>
<evidence type="ECO:0000256" key="1">
    <source>
        <dbReference type="SAM" id="Phobius"/>
    </source>
</evidence>
<keyword evidence="1" id="KW-0812">Transmembrane</keyword>
<protein>
    <submittedName>
        <fullName evidence="2">Uncharacterized protein</fullName>
    </submittedName>
</protein>
<comment type="caution">
    <text evidence="2">The sequence shown here is derived from an EMBL/GenBank/DDBJ whole genome shotgun (WGS) entry which is preliminary data.</text>
</comment>
<feature type="transmembrane region" description="Helical" evidence="1">
    <location>
        <begin position="251"/>
        <end position="271"/>
    </location>
</feature>
<feature type="transmembrane region" description="Helical" evidence="1">
    <location>
        <begin position="227"/>
        <end position="245"/>
    </location>
</feature>
<dbReference type="Proteomes" id="UP000230922">
    <property type="component" value="Unassembled WGS sequence"/>
</dbReference>
<dbReference type="AlphaFoldDB" id="A0A2H0VBV5"/>
<proteinExistence type="predicted"/>
<accession>A0A2H0VBV5</accession>
<sequence>MTIKKQKIISAGLISLGVFGGFECLAYLINLNQPVQFLKVAFLVYFYLLAKMVFLYDLHFKNPGALARAKARHESVPHWLHRFLKILFSSFWGRIEHMRRWTYFKHFQNYLVLPAIVFWSTAALLYLNLGRTLFQQTFVVISSLVLVVVYWNLKEIFSKKNEIVDHNIFVALSAVKLYAAFITFSAALGLTGYFCLPPRFFALAIFSLSALLIYQALFQHKLFGAKTLFFGVAVSLMLGAVAYWVRGIWGQNYFTAGGFLAVVYNFFWSVFHQYLHKGLNLKAFIELLFLSVIASGMLISVTNFHARLIGAC</sequence>
<feature type="transmembrane region" description="Helical" evidence="1">
    <location>
        <begin position="200"/>
        <end position="218"/>
    </location>
</feature>
<feature type="transmembrane region" description="Helical" evidence="1">
    <location>
        <begin position="174"/>
        <end position="194"/>
    </location>
</feature>
<feature type="transmembrane region" description="Helical" evidence="1">
    <location>
        <begin position="12"/>
        <end position="31"/>
    </location>
</feature>
<evidence type="ECO:0000313" key="2">
    <source>
        <dbReference type="EMBL" id="PIR96598.1"/>
    </source>
</evidence>
<organism evidence="2 3">
    <name type="scientific">Candidatus Doudnabacteria bacterium CG10_big_fil_rev_8_21_14_0_10_42_18</name>
    <dbReference type="NCBI Taxonomy" id="1974552"/>
    <lineage>
        <taxon>Bacteria</taxon>
        <taxon>Candidatus Doudnaibacteriota</taxon>
    </lineage>
</organism>
<feature type="transmembrane region" description="Helical" evidence="1">
    <location>
        <begin position="283"/>
        <end position="306"/>
    </location>
</feature>
<name>A0A2H0VBV5_9BACT</name>
<keyword evidence="1" id="KW-0472">Membrane</keyword>